<keyword evidence="3" id="KW-0804">Transcription</keyword>
<dbReference type="HOGENOM" id="CLU_075053_4_1_7"/>
<dbReference type="InterPro" id="IPR014710">
    <property type="entry name" value="RmlC-like_jellyroll"/>
</dbReference>
<dbReference type="InterPro" id="IPR012318">
    <property type="entry name" value="HTH_CRP"/>
</dbReference>
<dbReference type="GO" id="GO:0006355">
    <property type="term" value="P:regulation of DNA-templated transcription"/>
    <property type="evidence" value="ECO:0007669"/>
    <property type="project" value="InterPro"/>
</dbReference>
<accession>S3XAK3</accession>
<feature type="domain" description="Cyclic nucleotide-binding" evidence="4">
    <location>
        <begin position="10"/>
        <end position="99"/>
    </location>
</feature>
<dbReference type="Gene3D" id="2.60.120.10">
    <property type="entry name" value="Jelly Rolls"/>
    <property type="match status" value="1"/>
</dbReference>
<dbReference type="EMBL" id="AGYD01000011">
    <property type="protein sequence ID" value="EPH07854.1"/>
    <property type="molecule type" value="Genomic_DNA"/>
</dbReference>
<dbReference type="PATRIC" id="fig|883165.3.peg.1124"/>
<keyword evidence="2" id="KW-0238">DNA-binding</keyword>
<dbReference type="InterPro" id="IPR000595">
    <property type="entry name" value="cNMP-bd_dom"/>
</dbReference>
<sequence>MIEFFKNSSLFTGIDENEIKKILNCIEYRIFTFDKNIYLYDLSQGFKALLLKDGVVDIISLEKREIIDDRLMAGDSLVYDFGKSDKRFLRTKRKSTLISMDIGTIFDENKRNCQHKTIFMQNLIKDLNKFMSHLSFKLNIYSKTHLRERILLFLNSEREKTGSNLIKPIFNQEDLAKYLSCNRSALSREFYLMEKEGIIKIKNREIWLNES</sequence>
<proteinExistence type="predicted"/>
<dbReference type="Pfam" id="PF13545">
    <property type="entry name" value="HTH_Crp_2"/>
    <property type="match status" value="1"/>
</dbReference>
<evidence type="ECO:0000256" key="1">
    <source>
        <dbReference type="ARBA" id="ARBA00023015"/>
    </source>
</evidence>
<keyword evidence="6" id="KW-1185">Reference proteome</keyword>
<reference evidence="5 6" key="1">
    <citation type="submission" date="2013-06" db="EMBL/GenBank/DDBJ databases">
        <title>The Genome Sequence of Campylobacter ureolyticus ACS-301-V-SCH3B.</title>
        <authorList>
            <consortium name="The Broad Institute Genomics Platform"/>
            <person name="Earl A."/>
            <person name="Ward D."/>
            <person name="Feldgarden M."/>
            <person name="Gevers D."/>
            <person name="Saerens B."/>
            <person name="Vaneechoutte M."/>
            <person name="Walker B."/>
            <person name="Young S."/>
            <person name="Zeng Q."/>
            <person name="Gargeya S."/>
            <person name="Fitzgerald M."/>
            <person name="Haas B."/>
            <person name="Abouelleil A."/>
            <person name="Allen A.W."/>
            <person name="Alvarado L."/>
            <person name="Arachchi H.M."/>
            <person name="Berlin A.M."/>
            <person name="Chapman S.B."/>
            <person name="Gainer-Dewar J."/>
            <person name="Goldberg J."/>
            <person name="Griggs A."/>
            <person name="Gujja S."/>
            <person name="Hansen M."/>
            <person name="Howarth C."/>
            <person name="Imamovic A."/>
            <person name="Ireland A."/>
            <person name="Larimer J."/>
            <person name="McCowan C."/>
            <person name="Murphy C."/>
            <person name="Pearson M."/>
            <person name="Poon T.W."/>
            <person name="Priest M."/>
            <person name="Roberts A."/>
            <person name="Saif S."/>
            <person name="Shea T."/>
            <person name="Sisk P."/>
            <person name="Sykes S."/>
            <person name="Wortman J."/>
            <person name="Nusbaum C."/>
            <person name="Birren B."/>
        </authorList>
    </citation>
    <scope>NUCLEOTIDE SEQUENCE [LARGE SCALE GENOMIC DNA]</scope>
    <source>
        <strain evidence="5 6">ACS-301-V-Sch3b</strain>
    </source>
</reference>
<dbReference type="SMART" id="SM00419">
    <property type="entry name" value="HTH_CRP"/>
    <property type="match status" value="1"/>
</dbReference>
<evidence type="ECO:0000313" key="5">
    <source>
        <dbReference type="EMBL" id="EPH07854.1"/>
    </source>
</evidence>
<dbReference type="InterPro" id="IPR036390">
    <property type="entry name" value="WH_DNA-bd_sf"/>
</dbReference>
<dbReference type="SUPFAM" id="SSF46785">
    <property type="entry name" value="Winged helix' DNA-binding domain"/>
    <property type="match status" value="1"/>
</dbReference>
<evidence type="ECO:0000256" key="3">
    <source>
        <dbReference type="ARBA" id="ARBA00023163"/>
    </source>
</evidence>
<dbReference type="InterPro" id="IPR018490">
    <property type="entry name" value="cNMP-bd_dom_sf"/>
</dbReference>
<dbReference type="PROSITE" id="PS50042">
    <property type="entry name" value="CNMP_BINDING_3"/>
    <property type="match status" value="1"/>
</dbReference>
<protein>
    <recommendedName>
        <fullName evidence="4">Cyclic nucleotide-binding domain-containing protein</fullName>
    </recommendedName>
</protein>
<name>S3XAK3_9BACT</name>
<evidence type="ECO:0000256" key="2">
    <source>
        <dbReference type="ARBA" id="ARBA00023125"/>
    </source>
</evidence>
<gene>
    <name evidence="5" type="ORF">HMPREF9309_01109</name>
</gene>
<organism evidence="5 6">
    <name type="scientific">Campylobacter ureolyticus ACS-301-V-Sch3b</name>
    <dbReference type="NCBI Taxonomy" id="883165"/>
    <lineage>
        <taxon>Bacteria</taxon>
        <taxon>Pseudomonadati</taxon>
        <taxon>Campylobacterota</taxon>
        <taxon>Epsilonproteobacteria</taxon>
        <taxon>Campylobacterales</taxon>
        <taxon>Campylobacteraceae</taxon>
        <taxon>Campylobacter</taxon>
    </lineage>
</organism>
<comment type="caution">
    <text evidence="5">The sequence shown here is derived from an EMBL/GenBank/DDBJ whole genome shotgun (WGS) entry which is preliminary data.</text>
</comment>
<dbReference type="SUPFAM" id="SSF51206">
    <property type="entry name" value="cAMP-binding domain-like"/>
    <property type="match status" value="1"/>
</dbReference>
<keyword evidence="1" id="KW-0805">Transcription regulation</keyword>
<dbReference type="GO" id="GO:0003677">
    <property type="term" value="F:DNA binding"/>
    <property type="evidence" value="ECO:0007669"/>
    <property type="project" value="UniProtKB-KW"/>
</dbReference>
<evidence type="ECO:0000259" key="4">
    <source>
        <dbReference type="PROSITE" id="PS50042"/>
    </source>
</evidence>
<evidence type="ECO:0000313" key="6">
    <source>
        <dbReference type="Proteomes" id="UP000014539"/>
    </source>
</evidence>
<dbReference type="Proteomes" id="UP000014539">
    <property type="component" value="Unassembled WGS sequence"/>
</dbReference>
<dbReference type="RefSeq" id="WP_016646964.1">
    <property type="nucleotide sequence ID" value="NZ_KE340327.1"/>
</dbReference>
<dbReference type="AlphaFoldDB" id="S3XAK3"/>